<feature type="compositionally biased region" description="Low complexity" evidence="1">
    <location>
        <begin position="39"/>
        <end position="69"/>
    </location>
</feature>
<dbReference type="CDD" id="cd02966">
    <property type="entry name" value="TlpA_like_family"/>
    <property type="match status" value="1"/>
</dbReference>
<dbReference type="PROSITE" id="PS51352">
    <property type="entry name" value="THIOREDOXIN_2"/>
    <property type="match status" value="1"/>
</dbReference>
<dbReference type="EMBL" id="CP033169">
    <property type="protein sequence ID" value="AYO29773.1"/>
    <property type="molecule type" value="Genomic_DNA"/>
</dbReference>
<dbReference type="AlphaFoldDB" id="A0A3G2R2S5"/>
<dbReference type="InterPro" id="IPR013766">
    <property type="entry name" value="Thioredoxin_domain"/>
</dbReference>
<evidence type="ECO:0000313" key="3">
    <source>
        <dbReference type="EMBL" id="AYO29773.1"/>
    </source>
</evidence>
<dbReference type="RefSeq" id="WP_122014141.1">
    <property type="nucleotide sequence ID" value="NZ_CP033169.1"/>
</dbReference>
<dbReference type="GO" id="GO:0016491">
    <property type="term" value="F:oxidoreductase activity"/>
    <property type="evidence" value="ECO:0007669"/>
    <property type="project" value="InterPro"/>
</dbReference>
<protein>
    <submittedName>
        <fullName evidence="3">TlpA family protein disulfide reductase</fullName>
    </submittedName>
</protein>
<dbReference type="PROSITE" id="PS51257">
    <property type="entry name" value="PROKAR_LIPOPROTEIN"/>
    <property type="match status" value="1"/>
</dbReference>
<dbReference type="Gene3D" id="3.40.30.10">
    <property type="entry name" value="Glutaredoxin"/>
    <property type="match status" value="1"/>
</dbReference>
<dbReference type="InterPro" id="IPR000866">
    <property type="entry name" value="AhpC/TSA"/>
</dbReference>
<evidence type="ECO:0000313" key="4">
    <source>
        <dbReference type="Proteomes" id="UP000280960"/>
    </source>
</evidence>
<reference evidence="3 4" key="1">
    <citation type="submission" date="2018-10" db="EMBL/GenBank/DDBJ databases">
        <authorList>
            <person name="Zhang X."/>
        </authorList>
    </citation>
    <scope>NUCLEOTIDE SEQUENCE [LARGE SCALE GENOMIC DNA]</scope>
    <source>
        <strain evidence="3 4">SK-G1</strain>
    </source>
</reference>
<dbReference type="KEGG" id="bacg:D2962_03355"/>
<dbReference type="PANTHER" id="PTHR42852">
    <property type="entry name" value="THIOL:DISULFIDE INTERCHANGE PROTEIN DSBE"/>
    <property type="match status" value="1"/>
</dbReference>
<organism evidence="3 4">
    <name type="scientific">Biomaibacter acetigenes</name>
    <dbReference type="NCBI Taxonomy" id="2316383"/>
    <lineage>
        <taxon>Bacteria</taxon>
        <taxon>Bacillati</taxon>
        <taxon>Bacillota</taxon>
        <taxon>Clostridia</taxon>
        <taxon>Thermosediminibacterales</taxon>
        <taxon>Tepidanaerobacteraceae</taxon>
        <taxon>Biomaibacter</taxon>
    </lineage>
</organism>
<dbReference type="PANTHER" id="PTHR42852:SF17">
    <property type="entry name" value="THIOREDOXIN-LIKE PROTEIN HI_1115"/>
    <property type="match status" value="1"/>
</dbReference>
<evidence type="ECO:0000256" key="1">
    <source>
        <dbReference type="SAM" id="MobiDB-lite"/>
    </source>
</evidence>
<dbReference type="Proteomes" id="UP000280960">
    <property type="component" value="Chromosome"/>
</dbReference>
<sequence length="224" mass="23978">MKISGNNVFASAILIALVLILSVILSGCGVLSRNGTNRDNTPGSGSPSTTDSSKSSNDVKYSSGSSSDKAAVKNTPEVKPFEGYKAPDFELEDLSGNKVKLSGLCGKTVVINFWSLDCPYCLAEMPEFDSFNSSKPTDVEVLMVNLDRDQKKLSTYIKNKGYKFTVLKDEKAKTLRSYLIRGVPTTIVVGKDGIVAARVEGPVTKQILGELVKTSPSNKAPVSS</sequence>
<gene>
    <name evidence="3" type="ORF">D2962_03355</name>
</gene>
<evidence type="ECO:0000259" key="2">
    <source>
        <dbReference type="PROSITE" id="PS51352"/>
    </source>
</evidence>
<feature type="region of interest" description="Disordered" evidence="1">
    <location>
        <begin position="35"/>
        <end position="72"/>
    </location>
</feature>
<dbReference type="GO" id="GO:0016209">
    <property type="term" value="F:antioxidant activity"/>
    <property type="evidence" value="ECO:0007669"/>
    <property type="project" value="InterPro"/>
</dbReference>
<proteinExistence type="predicted"/>
<feature type="domain" description="Thioredoxin" evidence="2">
    <location>
        <begin position="80"/>
        <end position="217"/>
    </location>
</feature>
<dbReference type="InterPro" id="IPR050553">
    <property type="entry name" value="Thioredoxin_ResA/DsbE_sf"/>
</dbReference>
<dbReference type="SUPFAM" id="SSF52833">
    <property type="entry name" value="Thioredoxin-like"/>
    <property type="match status" value="1"/>
</dbReference>
<dbReference type="Pfam" id="PF00578">
    <property type="entry name" value="AhpC-TSA"/>
    <property type="match status" value="1"/>
</dbReference>
<name>A0A3G2R2S5_9FIRM</name>
<accession>A0A3G2R2S5</accession>
<dbReference type="InterPro" id="IPR036249">
    <property type="entry name" value="Thioredoxin-like_sf"/>
</dbReference>
<keyword evidence="4" id="KW-1185">Reference proteome</keyword>